<dbReference type="InterPro" id="IPR050425">
    <property type="entry name" value="NAD(P)_dehydrat-like"/>
</dbReference>
<dbReference type="InterPro" id="IPR001509">
    <property type="entry name" value="Epimerase_deHydtase"/>
</dbReference>
<dbReference type="SUPFAM" id="SSF51735">
    <property type="entry name" value="NAD(P)-binding Rossmann-fold domains"/>
    <property type="match status" value="1"/>
</dbReference>
<evidence type="ECO:0000259" key="3">
    <source>
        <dbReference type="Pfam" id="PF01370"/>
    </source>
</evidence>
<dbReference type="AlphaFoldDB" id="A0A6G1I3E5"/>
<reference evidence="4" key="1">
    <citation type="journal article" date="2020" name="Stud. Mycol.">
        <title>101 Dothideomycetes genomes: a test case for predicting lifestyles and emergence of pathogens.</title>
        <authorList>
            <person name="Haridas S."/>
            <person name="Albert R."/>
            <person name="Binder M."/>
            <person name="Bloem J."/>
            <person name="Labutti K."/>
            <person name="Salamov A."/>
            <person name="Andreopoulos B."/>
            <person name="Baker S."/>
            <person name="Barry K."/>
            <person name="Bills G."/>
            <person name="Bluhm B."/>
            <person name="Cannon C."/>
            <person name="Castanera R."/>
            <person name="Culley D."/>
            <person name="Daum C."/>
            <person name="Ezra D."/>
            <person name="Gonzalez J."/>
            <person name="Henrissat B."/>
            <person name="Kuo A."/>
            <person name="Liang C."/>
            <person name="Lipzen A."/>
            <person name="Lutzoni F."/>
            <person name="Magnuson J."/>
            <person name="Mondo S."/>
            <person name="Nolan M."/>
            <person name="Ohm R."/>
            <person name="Pangilinan J."/>
            <person name="Park H.-J."/>
            <person name="Ramirez L."/>
            <person name="Alfaro M."/>
            <person name="Sun H."/>
            <person name="Tritt A."/>
            <person name="Yoshinaga Y."/>
            <person name="Zwiers L.-H."/>
            <person name="Turgeon B."/>
            <person name="Goodwin S."/>
            <person name="Spatafora J."/>
            <person name="Crous P."/>
            <person name="Grigoriev I."/>
        </authorList>
    </citation>
    <scope>NUCLEOTIDE SEQUENCE</scope>
    <source>
        <strain evidence="4">CBS 262.69</strain>
    </source>
</reference>
<name>A0A6G1I3E5_9PEZI</name>
<dbReference type="InterPro" id="IPR036291">
    <property type="entry name" value="NAD(P)-bd_dom_sf"/>
</dbReference>
<dbReference type="OrthoDB" id="2735536at2759"/>
<dbReference type="CDD" id="cd05227">
    <property type="entry name" value="AR_SDR_e"/>
    <property type="match status" value="1"/>
</dbReference>
<dbReference type="GO" id="GO:0016616">
    <property type="term" value="F:oxidoreductase activity, acting on the CH-OH group of donors, NAD or NADP as acceptor"/>
    <property type="evidence" value="ECO:0007669"/>
    <property type="project" value="TreeGrafter"/>
</dbReference>
<comment type="similarity">
    <text evidence="2">Belongs to the NAD(P)-dependent epimerase/dehydratase family. Dihydroflavonol-4-reductase subfamily.</text>
</comment>
<dbReference type="Pfam" id="PF01370">
    <property type="entry name" value="Epimerase"/>
    <property type="match status" value="1"/>
</dbReference>
<proteinExistence type="inferred from homology"/>
<dbReference type="Gene3D" id="3.40.50.720">
    <property type="entry name" value="NAD(P)-binding Rossmann-like Domain"/>
    <property type="match status" value="1"/>
</dbReference>
<gene>
    <name evidence="4" type="ORF">EJ06DRAFT_349117</name>
</gene>
<dbReference type="Proteomes" id="UP000799640">
    <property type="component" value="Unassembled WGS sequence"/>
</dbReference>
<protein>
    <submittedName>
        <fullName evidence="4">NAD(P)-binding protein</fullName>
    </submittedName>
</protein>
<evidence type="ECO:0000256" key="2">
    <source>
        <dbReference type="ARBA" id="ARBA00023445"/>
    </source>
</evidence>
<sequence>MTKGVILVTGANGFIAGHIIDQFLAAGYTVRGTVRSPSSGSKVRELHAKYGDKLEIAIVPDLTKVESYENALQDVVGIMHTASPVDLSASDNEKELLIPAIQGVTALLKASKKWATSLKRIVFTSSFAANINVPEGYRPGYTYTSEDWNPVTYAEGATADPVSAYCASKTLAEQAAWSFIKEEKPSFDLVSLNPAWVFGPHFAPTTPALDLKHLNESTQALWKVVDADTVPPVDFAAAVDVRDVARAHLLAFETPAAGGNRFLLAEHFSYQLAADIAREQVPELAGRVPVIEQGKEQTPATYYAVDGSKPTEILGLKYRPITDTIRDAYAQLAAVEKVAAAA</sequence>
<dbReference type="PANTHER" id="PTHR10366">
    <property type="entry name" value="NAD DEPENDENT EPIMERASE/DEHYDRATASE"/>
    <property type="match status" value="1"/>
</dbReference>
<accession>A0A6G1I3E5</accession>
<keyword evidence="1" id="KW-0560">Oxidoreductase</keyword>
<evidence type="ECO:0000313" key="5">
    <source>
        <dbReference type="Proteomes" id="UP000799640"/>
    </source>
</evidence>
<organism evidence="4 5">
    <name type="scientific">Trichodelitschia bisporula</name>
    <dbReference type="NCBI Taxonomy" id="703511"/>
    <lineage>
        <taxon>Eukaryota</taxon>
        <taxon>Fungi</taxon>
        <taxon>Dikarya</taxon>
        <taxon>Ascomycota</taxon>
        <taxon>Pezizomycotina</taxon>
        <taxon>Dothideomycetes</taxon>
        <taxon>Dothideomycetes incertae sedis</taxon>
        <taxon>Phaeotrichales</taxon>
        <taxon>Phaeotrichaceae</taxon>
        <taxon>Trichodelitschia</taxon>
    </lineage>
</organism>
<dbReference type="PANTHER" id="PTHR10366:SF564">
    <property type="entry name" value="STEROL-4-ALPHA-CARBOXYLATE 3-DEHYDROGENASE, DECARBOXYLATING"/>
    <property type="match status" value="1"/>
</dbReference>
<feature type="domain" description="NAD-dependent epimerase/dehydratase" evidence="3">
    <location>
        <begin position="6"/>
        <end position="259"/>
    </location>
</feature>
<evidence type="ECO:0000313" key="4">
    <source>
        <dbReference type="EMBL" id="KAF2402646.1"/>
    </source>
</evidence>
<dbReference type="EMBL" id="ML996691">
    <property type="protein sequence ID" value="KAF2402646.1"/>
    <property type="molecule type" value="Genomic_DNA"/>
</dbReference>
<keyword evidence="5" id="KW-1185">Reference proteome</keyword>
<evidence type="ECO:0000256" key="1">
    <source>
        <dbReference type="ARBA" id="ARBA00023002"/>
    </source>
</evidence>